<dbReference type="Proteomes" id="UP001151518">
    <property type="component" value="Unassembled WGS sequence"/>
</dbReference>
<dbReference type="GO" id="GO:0009235">
    <property type="term" value="P:cobalamin metabolic process"/>
    <property type="evidence" value="ECO:0007669"/>
    <property type="project" value="InterPro"/>
</dbReference>
<sequence length="237" mass="26704">MPSTTTLYTSAPTAHKDTEALESANRGSLNKELVVAKHHKQRNPPLVEPILARFKLSPELPKLLQDLHVYISTDESNAVLQYSVHACPLRMRREMRIVFPEIAGKEKELLIIPTFQKVASSMVSYHPETQDEKDDKLNVFYRWGAELVTRLRKQGYWADITDPMSGMALFTACGPSLYPDVEGAEALLRYRLINIGNCFLLSHPQWGTHVYPATAFTLAPADVLMDAINSMQLNIHS</sequence>
<dbReference type="AlphaFoldDB" id="A0A9W8G7I4"/>
<proteinExistence type="predicted"/>
<accession>A0A9W8G7I4</accession>
<dbReference type="EMBL" id="JANBTW010000033">
    <property type="protein sequence ID" value="KAJ2677418.1"/>
    <property type="molecule type" value="Genomic_DNA"/>
</dbReference>
<reference evidence="1" key="1">
    <citation type="submission" date="2022-07" db="EMBL/GenBank/DDBJ databases">
        <title>Phylogenomic reconstructions and comparative analyses of Kickxellomycotina fungi.</title>
        <authorList>
            <person name="Reynolds N.K."/>
            <person name="Stajich J.E."/>
            <person name="Barry K."/>
            <person name="Grigoriev I.V."/>
            <person name="Crous P."/>
            <person name="Smith M.E."/>
        </authorList>
    </citation>
    <scope>NUCLEOTIDE SEQUENCE</scope>
    <source>
        <strain evidence="1">NRRL 3115</strain>
    </source>
</reference>
<dbReference type="PANTHER" id="PTHR13192:SF3">
    <property type="entry name" value="COBALAMIN TRAFFICKING PROTEIN CBLD"/>
    <property type="match status" value="1"/>
</dbReference>
<comment type="caution">
    <text evidence="1">The sequence shown here is derived from an EMBL/GenBank/DDBJ whole genome shotgun (WGS) entry which is preliminary data.</text>
</comment>
<evidence type="ECO:0008006" key="3">
    <source>
        <dbReference type="Google" id="ProtNLM"/>
    </source>
</evidence>
<dbReference type="PANTHER" id="PTHR13192">
    <property type="entry name" value="MY011 PROTEIN"/>
    <property type="match status" value="1"/>
</dbReference>
<evidence type="ECO:0000313" key="2">
    <source>
        <dbReference type="Proteomes" id="UP001151518"/>
    </source>
</evidence>
<name>A0A9W8G7I4_9FUNG</name>
<dbReference type="Pfam" id="PF10229">
    <property type="entry name" value="MMADHC"/>
    <property type="match status" value="1"/>
</dbReference>
<dbReference type="InterPro" id="IPR019362">
    <property type="entry name" value="MMADHC"/>
</dbReference>
<gene>
    <name evidence="1" type="ORF">GGI25_003173</name>
</gene>
<organism evidence="1 2">
    <name type="scientific">Coemansia spiralis</name>
    <dbReference type="NCBI Taxonomy" id="417178"/>
    <lineage>
        <taxon>Eukaryota</taxon>
        <taxon>Fungi</taxon>
        <taxon>Fungi incertae sedis</taxon>
        <taxon>Zoopagomycota</taxon>
        <taxon>Kickxellomycotina</taxon>
        <taxon>Kickxellomycetes</taxon>
        <taxon>Kickxellales</taxon>
        <taxon>Kickxellaceae</taxon>
        <taxon>Coemansia</taxon>
    </lineage>
</organism>
<evidence type="ECO:0000313" key="1">
    <source>
        <dbReference type="EMBL" id="KAJ2677418.1"/>
    </source>
</evidence>
<protein>
    <recommendedName>
        <fullName evidence="3">Methylmalonic aciduria and homocystinuria type D protein</fullName>
    </recommendedName>
</protein>
<dbReference type="OrthoDB" id="10263782at2759"/>